<gene>
    <name evidence="2" type="ORF">WAK64_21340</name>
</gene>
<evidence type="ECO:0000313" key="3">
    <source>
        <dbReference type="Proteomes" id="UP001312865"/>
    </source>
</evidence>
<name>A0ABU8HK47_9BACI</name>
<protein>
    <recommendedName>
        <fullName evidence="4">DUF3139 domain-containing protein</fullName>
    </recommendedName>
</protein>
<comment type="caution">
    <text evidence="2">The sequence shown here is derived from an EMBL/GenBank/DDBJ whole genome shotgun (WGS) entry which is preliminary data.</text>
</comment>
<sequence>MNFATKNVKIGFILIMLIPLGIMFHDIYYSPNNSLELYQRVRFSDNFEEAKELVLDGYEGNFSNKEYNLVKNSSTIPTSVGQVTVLRYEDKTILIETSPGTNKLHILNVEVLPEELRDFFSE</sequence>
<keyword evidence="1" id="KW-0472">Membrane</keyword>
<dbReference type="Proteomes" id="UP001312865">
    <property type="component" value="Unassembled WGS sequence"/>
</dbReference>
<reference evidence="2 3" key="1">
    <citation type="journal article" date="2018" name="J. Microbiol.">
        <title>Bacillus spongiae sp. nov., isolated from sponge of Jeju Island.</title>
        <authorList>
            <person name="Lee G.E."/>
            <person name="Im W.T."/>
            <person name="Park J.S."/>
        </authorList>
    </citation>
    <scope>NUCLEOTIDE SEQUENCE [LARGE SCALE GENOMIC DNA]</scope>
    <source>
        <strain evidence="2 3">135PIL107-10</strain>
    </source>
</reference>
<proteinExistence type="predicted"/>
<keyword evidence="1" id="KW-0812">Transmembrane</keyword>
<organism evidence="2 3">
    <name type="scientific">Bacillus spongiae</name>
    <dbReference type="NCBI Taxonomy" id="2683610"/>
    <lineage>
        <taxon>Bacteria</taxon>
        <taxon>Bacillati</taxon>
        <taxon>Bacillota</taxon>
        <taxon>Bacilli</taxon>
        <taxon>Bacillales</taxon>
        <taxon>Bacillaceae</taxon>
        <taxon>Bacillus</taxon>
    </lineage>
</organism>
<evidence type="ECO:0008006" key="4">
    <source>
        <dbReference type="Google" id="ProtNLM"/>
    </source>
</evidence>
<dbReference type="RefSeq" id="WP_336589015.1">
    <property type="nucleotide sequence ID" value="NZ_JBBAXC010000030.1"/>
</dbReference>
<dbReference type="EMBL" id="JBBAXC010000030">
    <property type="protein sequence ID" value="MEI5909571.1"/>
    <property type="molecule type" value="Genomic_DNA"/>
</dbReference>
<evidence type="ECO:0000313" key="2">
    <source>
        <dbReference type="EMBL" id="MEI5909571.1"/>
    </source>
</evidence>
<accession>A0ABU8HK47</accession>
<feature type="transmembrane region" description="Helical" evidence="1">
    <location>
        <begin position="12"/>
        <end position="30"/>
    </location>
</feature>
<evidence type="ECO:0000256" key="1">
    <source>
        <dbReference type="SAM" id="Phobius"/>
    </source>
</evidence>
<keyword evidence="1" id="KW-1133">Transmembrane helix</keyword>
<keyword evidence="3" id="KW-1185">Reference proteome</keyword>